<accession>A0A0K3C9X9</accession>
<feature type="transmembrane region" description="Helical" evidence="2">
    <location>
        <begin position="122"/>
        <end position="142"/>
    </location>
</feature>
<evidence type="ECO:0000313" key="3">
    <source>
        <dbReference type="EMBL" id="CTR05320.1"/>
    </source>
</evidence>
<dbReference type="OrthoDB" id="10441776at2759"/>
<feature type="compositionally biased region" description="Low complexity" evidence="1">
    <location>
        <begin position="1"/>
        <end position="19"/>
    </location>
</feature>
<dbReference type="AlphaFoldDB" id="A0A0K3C9X9"/>
<reference evidence="4 6" key="2">
    <citation type="journal article" date="2018" name="Elife">
        <title>Functional genomics of lipid metabolism in the oleaginous yeast Rhodosporidium toruloides.</title>
        <authorList>
            <person name="Coradetti S.T."/>
            <person name="Pinel D."/>
            <person name="Geiselman G."/>
            <person name="Ito M."/>
            <person name="Mondo S."/>
            <person name="Reilly M.C."/>
            <person name="Cheng Y.F."/>
            <person name="Bauer S."/>
            <person name="Grigoriev I."/>
            <person name="Gladden J.M."/>
            <person name="Simmons B.A."/>
            <person name="Brem R."/>
            <person name="Arkin A.P."/>
            <person name="Skerker J.M."/>
        </authorList>
    </citation>
    <scope>NUCLEOTIDE SEQUENCE [LARGE SCALE GENOMIC DNA]</scope>
    <source>
        <strain evidence="4 6">NBRC 0880</strain>
    </source>
</reference>
<gene>
    <name evidence="3" type="primary">FGENESH: predicted gene_2.350</name>
    <name evidence="4" type="ORF">AAT19DRAFT_12304</name>
    <name evidence="3" type="ORF">BN2166_0011810</name>
</gene>
<sequence length="144" mass="15819">MARSSSKSRQTRQSSSAVTDHSDSSNLSDVDGSADERAFELPRRSTMSKQDRAEAANLYSPGSSWMKGTKKDSSEKILLTGGTPHEDGQPHHSADVEAQPHQSNHGWYYSDPPLDGRHKMSWVPAVFVILVVIMIIVVVSVVQK</sequence>
<evidence type="ECO:0000256" key="2">
    <source>
        <dbReference type="SAM" id="Phobius"/>
    </source>
</evidence>
<dbReference type="Proteomes" id="UP000239560">
    <property type="component" value="Unassembled WGS sequence"/>
</dbReference>
<keyword evidence="2" id="KW-0472">Membrane</keyword>
<evidence type="ECO:0000313" key="5">
    <source>
        <dbReference type="Proteomes" id="UP000199069"/>
    </source>
</evidence>
<proteinExistence type="predicted"/>
<feature type="compositionally biased region" description="Basic and acidic residues" evidence="1">
    <location>
        <begin position="84"/>
        <end position="95"/>
    </location>
</feature>
<feature type="region of interest" description="Disordered" evidence="1">
    <location>
        <begin position="1"/>
        <end position="109"/>
    </location>
</feature>
<keyword evidence="2" id="KW-1133">Transmembrane helix</keyword>
<feature type="compositionally biased region" description="Basic and acidic residues" evidence="1">
    <location>
        <begin position="34"/>
        <end position="54"/>
    </location>
</feature>
<dbReference type="Proteomes" id="UP000199069">
    <property type="component" value="Unassembled WGS sequence"/>
</dbReference>
<keyword evidence="2" id="KW-0812">Transmembrane</keyword>
<evidence type="ECO:0000313" key="4">
    <source>
        <dbReference type="EMBL" id="PRQ76886.1"/>
    </source>
</evidence>
<dbReference type="EMBL" id="CWKI01000002">
    <property type="protein sequence ID" value="CTR05320.1"/>
    <property type="molecule type" value="Genomic_DNA"/>
</dbReference>
<reference evidence="3 5" key="1">
    <citation type="submission" date="2015-07" db="EMBL/GenBank/DDBJ databases">
        <authorList>
            <person name="Cajimat M.N.B."/>
            <person name="Milazzo M.L."/>
            <person name="Fulhorst C.F."/>
        </authorList>
    </citation>
    <scope>NUCLEOTIDE SEQUENCE [LARGE SCALE GENOMIC DNA]</scope>
    <source>
        <strain evidence="3">Single colony</strain>
    </source>
</reference>
<evidence type="ECO:0000313" key="6">
    <source>
        <dbReference type="Proteomes" id="UP000239560"/>
    </source>
</evidence>
<name>A0A0K3C9X9_RHOTO</name>
<dbReference type="EMBL" id="LCTV02000002">
    <property type="protein sequence ID" value="PRQ76886.1"/>
    <property type="molecule type" value="Genomic_DNA"/>
</dbReference>
<protein>
    <submittedName>
        <fullName evidence="3">Uncharacterized protein</fullName>
    </submittedName>
</protein>
<organism evidence="3 5">
    <name type="scientific">Rhodotorula toruloides</name>
    <name type="common">Yeast</name>
    <name type="synonym">Rhodosporidium toruloides</name>
    <dbReference type="NCBI Taxonomy" id="5286"/>
    <lineage>
        <taxon>Eukaryota</taxon>
        <taxon>Fungi</taxon>
        <taxon>Dikarya</taxon>
        <taxon>Basidiomycota</taxon>
        <taxon>Pucciniomycotina</taxon>
        <taxon>Microbotryomycetes</taxon>
        <taxon>Sporidiobolales</taxon>
        <taxon>Sporidiobolaceae</taxon>
        <taxon>Rhodotorula</taxon>
    </lineage>
</organism>
<keyword evidence="5" id="KW-1185">Reference proteome</keyword>
<evidence type="ECO:0000256" key="1">
    <source>
        <dbReference type="SAM" id="MobiDB-lite"/>
    </source>
</evidence>